<name>A0AAW0QMC5_9PEZI</name>
<accession>A0AAW0QMC5</accession>
<protein>
    <submittedName>
        <fullName evidence="1">Uncharacterized protein</fullName>
    </submittedName>
</protein>
<proteinExistence type="predicted"/>
<comment type="caution">
    <text evidence="1">The sequence shown here is derived from an EMBL/GenBank/DDBJ whole genome shotgun (WGS) entry which is preliminary data.</text>
</comment>
<dbReference type="Proteomes" id="UP001392437">
    <property type="component" value="Unassembled WGS sequence"/>
</dbReference>
<dbReference type="AlphaFoldDB" id="A0AAW0QMC5"/>
<evidence type="ECO:0000313" key="2">
    <source>
        <dbReference type="Proteomes" id="UP001392437"/>
    </source>
</evidence>
<organism evidence="1 2">
    <name type="scientific">Apiospora kogelbergensis</name>
    <dbReference type="NCBI Taxonomy" id="1337665"/>
    <lineage>
        <taxon>Eukaryota</taxon>
        <taxon>Fungi</taxon>
        <taxon>Dikarya</taxon>
        <taxon>Ascomycota</taxon>
        <taxon>Pezizomycotina</taxon>
        <taxon>Sordariomycetes</taxon>
        <taxon>Xylariomycetidae</taxon>
        <taxon>Amphisphaeriales</taxon>
        <taxon>Apiosporaceae</taxon>
        <taxon>Apiospora</taxon>
    </lineage>
</organism>
<sequence>MGSNSDKQFRGLLIRTNIALLQRQVREKSNWYKTPRVVIRKRSGKVIVSRLGTPASYAADAGFEIVEI</sequence>
<reference evidence="1 2" key="1">
    <citation type="submission" date="2023-01" db="EMBL/GenBank/DDBJ databases">
        <title>Analysis of 21 Apiospora genomes using comparative genomics revels a genus with tremendous synthesis potential of carbohydrate active enzymes and secondary metabolites.</title>
        <authorList>
            <person name="Sorensen T."/>
        </authorList>
    </citation>
    <scope>NUCLEOTIDE SEQUENCE [LARGE SCALE GENOMIC DNA]</scope>
    <source>
        <strain evidence="1 2">CBS 117206</strain>
    </source>
</reference>
<evidence type="ECO:0000313" key="1">
    <source>
        <dbReference type="EMBL" id="KAK8109575.1"/>
    </source>
</evidence>
<dbReference type="EMBL" id="JAQQWP010000007">
    <property type="protein sequence ID" value="KAK8109575.1"/>
    <property type="molecule type" value="Genomic_DNA"/>
</dbReference>
<gene>
    <name evidence="1" type="ORF">PG999_007712</name>
</gene>
<keyword evidence="2" id="KW-1185">Reference proteome</keyword>